<dbReference type="GO" id="GO:0005634">
    <property type="term" value="C:nucleus"/>
    <property type="evidence" value="ECO:0007669"/>
    <property type="project" value="UniProtKB-SubCell"/>
</dbReference>
<reference evidence="8 9" key="1">
    <citation type="journal article" date="2018" name="G3 (Bethesda)">
        <title>Phylogenetic and Phylogenomic Definition of Rhizopus Species.</title>
        <authorList>
            <person name="Gryganskyi A.P."/>
            <person name="Golan J."/>
            <person name="Dolatabadi S."/>
            <person name="Mondo S."/>
            <person name="Robb S."/>
            <person name="Idnurm A."/>
            <person name="Muszewska A."/>
            <person name="Steczkiewicz K."/>
            <person name="Masonjones S."/>
            <person name="Liao H.L."/>
            <person name="Gajdeczka M.T."/>
            <person name="Anike F."/>
            <person name="Vuek A."/>
            <person name="Anishchenko I.M."/>
            <person name="Voigt K."/>
            <person name="de Hoog G.S."/>
            <person name="Smith M.E."/>
            <person name="Heitman J."/>
            <person name="Vilgalys R."/>
            <person name="Stajich J.E."/>
        </authorList>
    </citation>
    <scope>NUCLEOTIDE SEQUENCE [LARGE SCALE GENOMIC DNA]</scope>
    <source>
        <strain evidence="8 9">CBS 357.93</strain>
    </source>
</reference>
<keyword evidence="6" id="KW-0539">Nucleus</keyword>
<accession>A0A367K173</accession>
<evidence type="ECO:0000256" key="2">
    <source>
        <dbReference type="ARBA" id="ARBA00010410"/>
    </source>
</evidence>
<dbReference type="GO" id="GO:0042796">
    <property type="term" value="P:snRNA transcription by RNA polymerase III"/>
    <property type="evidence" value="ECO:0007669"/>
    <property type="project" value="TreeGrafter"/>
</dbReference>
<evidence type="ECO:0000256" key="5">
    <source>
        <dbReference type="ARBA" id="ARBA00023163"/>
    </source>
</evidence>
<evidence type="ECO:0000313" key="8">
    <source>
        <dbReference type="EMBL" id="RCH95930.1"/>
    </source>
</evidence>
<proteinExistence type="inferred from homology"/>
<comment type="subcellular location">
    <subcellularLocation>
        <location evidence="1">Nucleus</location>
    </subcellularLocation>
</comment>
<dbReference type="GO" id="GO:0000978">
    <property type="term" value="F:RNA polymerase II cis-regulatory region sequence-specific DNA binding"/>
    <property type="evidence" value="ECO:0007669"/>
    <property type="project" value="TreeGrafter"/>
</dbReference>
<keyword evidence="3" id="KW-0805">Transcription regulation</keyword>
<feature type="compositionally biased region" description="Low complexity" evidence="7">
    <location>
        <begin position="395"/>
        <end position="411"/>
    </location>
</feature>
<dbReference type="Pfam" id="PF12251">
    <property type="entry name" value="SNAPC3"/>
    <property type="match status" value="1"/>
</dbReference>
<keyword evidence="9" id="KW-1185">Reference proteome</keyword>
<comment type="similarity">
    <text evidence="2">Belongs to the SNAPC3/SRD2 family.</text>
</comment>
<dbReference type="GO" id="GO:0003681">
    <property type="term" value="F:bent DNA binding"/>
    <property type="evidence" value="ECO:0007669"/>
    <property type="project" value="TreeGrafter"/>
</dbReference>
<dbReference type="PANTHER" id="PTHR13421">
    <property type="entry name" value="SNRNA-ACTIVATING PROTEIN COMPLEX SUBUNIT 3"/>
    <property type="match status" value="1"/>
</dbReference>
<evidence type="ECO:0000256" key="7">
    <source>
        <dbReference type="SAM" id="MobiDB-lite"/>
    </source>
</evidence>
<dbReference type="GO" id="GO:0001006">
    <property type="term" value="F:RNA polymerase III type 3 promoter sequence-specific DNA binding"/>
    <property type="evidence" value="ECO:0007669"/>
    <property type="project" value="TreeGrafter"/>
</dbReference>
<gene>
    <name evidence="8" type="primary">SNAPC3_2</name>
    <name evidence="8" type="ORF">CU097_005832</name>
</gene>
<dbReference type="OrthoDB" id="3437960at2759"/>
<dbReference type="AlphaFoldDB" id="A0A367K173"/>
<evidence type="ECO:0000256" key="1">
    <source>
        <dbReference type="ARBA" id="ARBA00004123"/>
    </source>
</evidence>
<protein>
    <submittedName>
        <fullName evidence="8">Small nuclear RNA activating complex, polypeptide 3</fullName>
    </submittedName>
</protein>
<dbReference type="PANTHER" id="PTHR13421:SF16">
    <property type="entry name" value="SNRNA-ACTIVATING PROTEIN COMPLEX SUBUNIT 3"/>
    <property type="match status" value="1"/>
</dbReference>
<dbReference type="GO" id="GO:0042795">
    <property type="term" value="P:snRNA transcription by RNA polymerase II"/>
    <property type="evidence" value="ECO:0007669"/>
    <property type="project" value="TreeGrafter"/>
</dbReference>
<keyword evidence="5" id="KW-0804">Transcription</keyword>
<evidence type="ECO:0000256" key="6">
    <source>
        <dbReference type="ARBA" id="ARBA00023242"/>
    </source>
</evidence>
<name>A0A367K173_RHIAZ</name>
<sequence length="703" mass="80539">MDEDSTPSSFDSSAMSTSSSLAPGDRILAVKSSVDGIGWNDLHRETLESFVECVHTTTMHVYSFSKFISLRELQDMNFRIQEYIHKDFFKEQSVIIEGTSIYTAYTNNIHLGFGQHLRRAVNVLLDIRHRIAVLRRELSAQCMDGDEIKHRIRQDIILPTQTFKQVISQQPINREQFLQEPIYMEALDTLQPVFDAYDEGYNFGERGLYYGVKRNSVCDNIKNLMTTPSNLLNEFNDLFEQQAEIENSKEFKAKKQKYSDLKLEPKSDLSVRSEPFQDPDLLPYISLDNYLIVKKLHARTVRIRPNLSAITLKRPQAKDVSSTRIMDDEDVAIVELFEGAVQSDNVYINPIAPKRRKFMREESMTSANGISVSYASTPAAYTSVPDTPINVSSQPLSPSVTSEVSSSQGTSELEEAFNDISNKIKQSTLRSVGAADAYTLLARYHDYYSFTSMPELPSTTTTQDVSSTDINETVITVLFYVPDSYTKKLQEIDILGSHNLCDLRDTISCFSDLPTDIDDNDDNAESDAHLFDKDNKKLVPSFFYMDHTFYIDIRYEQNTEEVYEKMISEWLDKKKVDKSKLKYNTLRMEDTCLKDIALQLNRPLAYVHSSNCEHVFMIKDIKLLTPSEYDSTEGFPKTTHTLMYKRAKCSMCTIYPASYITKGDIISGHSPCYFCKPCFKSFHAGSDYDKQYNFKASRYYGYF</sequence>
<evidence type="ECO:0000256" key="4">
    <source>
        <dbReference type="ARBA" id="ARBA00023125"/>
    </source>
</evidence>
<comment type="caution">
    <text evidence="8">The sequence shown here is derived from an EMBL/GenBank/DDBJ whole genome shotgun (WGS) entry which is preliminary data.</text>
</comment>
<keyword evidence="4" id="KW-0238">DNA-binding</keyword>
<evidence type="ECO:0000256" key="3">
    <source>
        <dbReference type="ARBA" id="ARBA00023015"/>
    </source>
</evidence>
<dbReference type="EMBL" id="PJQL01000418">
    <property type="protein sequence ID" value="RCH95930.1"/>
    <property type="molecule type" value="Genomic_DNA"/>
</dbReference>
<dbReference type="STRING" id="86630.A0A367K173"/>
<evidence type="ECO:0000313" key="9">
    <source>
        <dbReference type="Proteomes" id="UP000252139"/>
    </source>
</evidence>
<dbReference type="GO" id="GO:0019185">
    <property type="term" value="C:snRNA-activating protein complex"/>
    <property type="evidence" value="ECO:0007669"/>
    <property type="project" value="TreeGrafter"/>
</dbReference>
<organism evidence="8 9">
    <name type="scientific">Rhizopus azygosporus</name>
    <name type="common">Rhizopus microsporus var. azygosporus</name>
    <dbReference type="NCBI Taxonomy" id="86630"/>
    <lineage>
        <taxon>Eukaryota</taxon>
        <taxon>Fungi</taxon>
        <taxon>Fungi incertae sedis</taxon>
        <taxon>Mucoromycota</taxon>
        <taxon>Mucoromycotina</taxon>
        <taxon>Mucoromycetes</taxon>
        <taxon>Mucorales</taxon>
        <taxon>Mucorineae</taxon>
        <taxon>Rhizopodaceae</taxon>
        <taxon>Rhizopus</taxon>
    </lineage>
</organism>
<dbReference type="GO" id="GO:0001046">
    <property type="term" value="F:core promoter sequence-specific DNA binding"/>
    <property type="evidence" value="ECO:0007669"/>
    <property type="project" value="TreeGrafter"/>
</dbReference>
<feature type="region of interest" description="Disordered" evidence="7">
    <location>
        <begin position="1"/>
        <end position="20"/>
    </location>
</feature>
<feature type="region of interest" description="Disordered" evidence="7">
    <location>
        <begin position="391"/>
        <end position="412"/>
    </location>
</feature>
<dbReference type="InterPro" id="IPR022042">
    <property type="entry name" value="snRNA-activating_su3"/>
</dbReference>
<dbReference type="Proteomes" id="UP000252139">
    <property type="component" value="Unassembled WGS sequence"/>
</dbReference>